<dbReference type="PANTHER" id="PTHR24068">
    <property type="entry name" value="UBIQUITIN-CONJUGATING ENZYME E2"/>
    <property type="match status" value="1"/>
</dbReference>
<dbReference type="InterPro" id="IPR000608">
    <property type="entry name" value="UBC"/>
</dbReference>
<name>A0A9K3LD32_9STRA</name>
<dbReference type="PROSITE" id="PS50127">
    <property type="entry name" value="UBC_2"/>
    <property type="match status" value="1"/>
</dbReference>
<dbReference type="EMBL" id="JAGRRH010000013">
    <property type="protein sequence ID" value="KAG7359550.1"/>
    <property type="molecule type" value="Genomic_DNA"/>
</dbReference>
<proteinExistence type="predicted"/>
<evidence type="ECO:0000313" key="2">
    <source>
        <dbReference type="EMBL" id="KAG7353377.1"/>
    </source>
</evidence>
<evidence type="ECO:0000259" key="1">
    <source>
        <dbReference type="PROSITE" id="PS50127"/>
    </source>
</evidence>
<dbReference type="EMBL" id="JAGRRH010000016">
    <property type="protein sequence ID" value="KAG7353377.1"/>
    <property type="molecule type" value="Genomic_DNA"/>
</dbReference>
<evidence type="ECO:0000313" key="3">
    <source>
        <dbReference type="EMBL" id="KAG7359550.1"/>
    </source>
</evidence>
<dbReference type="SMART" id="SM00212">
    <property type="entry name" value="UBCc"/>
    <property type="match status" value="1"/>
</dbReference>
<feature type="domain" description="UBC core" evidence="1">
    <location>
        <begin position="1"/>
        <end position="147"/>
    </location>
</feature>
<keyword evidence="4" id="KW-1185">Reference proteome</keyword>
<dbReference type="OrthoDB" id="7851174at2759"/>
<dbReference type="AlphaFoldDB" id="A0A9K3LD32"/>
<comment type="caution">
    <text evidence="3">The sequence shown here is derived from an EMBL/GenBank/DDBJ whole genome shotgun (WGS) entry which is preliminary data.</text>
</comment>
<accession>A0A9K3LD32</accession>
<evidence type="ECO:0000313" key="4">
    <source>
        <dbReference type="Proteomes" id="UP000693970"/>
    </source>
</evidence>
<protein>
    <submittedName>
        <fullName evidence="3">Ubiquitin-conjugating enzyme</fullName>
    </submittedName>
</protein>
<reference evidence="3" key="2">
    <citation type="submission" date="2021-04" db="EMBL/GenBank/DDBJ databases">
        <authorList>
            <person name="Podell S."/>
        </authorList>
    </citation>
    <scope>NUCLEOTIDE SEQUENCE</scope>
    <source>
        <strain evidence="3">Hildebrandi</strain>
    </source>
</reference>
<dbReference type="Pfam" id="PF00179">
    <property type="entry name" value="UQ_con"/>
    <property type="match status" value="1"/>
</dbReference>
<sequence>MSKRLLKERAMLEKDPLEYCKSITLLGDDIFNWECEIIGPEGSPYAGGIFVLKIEFPTQYPFKAPKLKFETKIYHPSVQKDTGDICQDVVGNWGPTLNAKHCIQVVYSMMQSPETDHPLDEDVAKKLRENPKEFEKEAKKWTKLHAKQ</sequence>
<gene>
    <name evidence="2" type="ORF">IV203_002732</name>
    <name evidence="3" type="ORF">IV203_034648</name>
</gene>
<organism evidence="3 4">
    <name type="scientific">Nitzschia inconspicua</name>
    <dbReference type="NCBI Taxonomy" id="303405"/>
    <lineage>
        <taxon>Eukaryota</taxon>
        <taxon>Sar</taxon>
        <taxon>Stramenopiles</taxon>
        <taxon>Ochrophyta</taxon>
        <taxon>Bacillariophyta</taxon>
        <taxon>Bacillariophyceae</taxon>
        <taxon>Bacillariophycidae</taxon>
        <taxon>Bacillariales</taxon>
        <taxon>Bacillariaceae</taxon>
        <taxon>Nitzschia</taxon>
    </lineage>
</organism>
<dbReference type="Proteomes" id="UP000693970">
    <property type="component" value="Unassembled WGS sequence"/>
</dbReference>
<reference evidence="3" key="1">
    <citation type="journal article" date="2021" name="Sci. Rep.">
        <title>Diploid genomic architecture of Nitzschia inconspicua, an elite biomass production diatom.</title>
        <authorList>
            <person name="Oliver A."/>
            <person name="Podell S."/>
            <person name="Pinowska A."/>
            <person name="Traller J.C."/>
            <person name="Smith S.R."/>
            <person name="McClure R."/>
            <person name="Beliaev A."/>
            <person name="Bohutskyi P."/>
            <person name="Hill E.A."/>
            <person name="Rabines A."/>
            <person name="Zheng H."/>
            <person name="Allen L.Z."/>
            <person name="Kuo A."/>
            <person name="Grigoriev I.V."/>
            <person name="Allen A.E."/>
            <person name="Hazlebeck D."/>
            <person name="Allen E.E."/>
        </authorList>
    </citation>
    <scope>NUCLEOTIDE SEQUENCE</scope>
    <source>
        <strain evidence="3">Hildebrandi</strain>
    </source>
</reference>